<evidence type="ECO:0000259" key="1">
    <source>
        <dbReference type="PROSITE" id="PS51186"/>
    </source>
</evidence>
<dbReference type="CDD" id="cd04301">
    <property type="entry name" value="NAT_SF"/>
    <property type="match status" value="2"/>
</dbReference>
<evidence type="ECO:0000313" key="2">
    <source>
        <dbReference type="EMBL" id="SDY61778.1"/>
    </source>
</evidence>
<dbReference type="Pfam" id="PF00583">
    <property type="entry name" value="Acetyltransf_1"/>
    <property type="match status" value="2"/>
</dbReference>
<dbReference type="PANTHER" id="PTHR43617">
    <property type="entry name" value="L-AMINO ACID N-ACETYLTRANSFERASE"/>
    <property type="match status" value="1"/>
</dbReference>
<dbReference type="PROSITE" id="PS51186">
    <property type="entry name" value="GNAT"/>
    <property type="match status" value="2"/>
</dbReference>
<evidence type="ECO:0000313" key="3">
    <source>
        <dbReference type="Proteomes" id="UP000199230"/>
    </source>
</evidence>
<accession>A0A1H3LCW0</accession>
<dbReference type="AlphaFoldDB" id="A0A1H3LCW0"/>
<name>A0A1H3LCW0_9FIRM</name>
<dbReference type="Gene3D" id="3.40.630.30">
    <property type="match status" value="2"/>
</dbReference>
<gene>
    <name evidence="2" type="ORF">SAMN05192546_103149</name>
</gene>
<dbReference type="SUPFAM" id="SSF55729">
    <property type="entry name" value="Acyl-CoA N-acyltransferases (Nat)"/>
    <property type="match status" value="2"/>
</dbReference>
<organism evidence="2 3">
    <name type="scientific">Tindallia californiensis</name>
    <dbReference type="NCBI Taxonomy" id="159292"/>
    <lineage>
        <taxon>Bacteria</taxon>
        <taxon>Bacillati</taxon>
        <taxon>Bacillota</taxon>
        <taxon>Clostridia</taxon>
        <taxon>Peptostreptococcales</taxon>
        <taxon>Tindalliaceae</taxon>
        <taxon>Tindallia</taxon>
    </lineage>
</organism>
<feature type="domain" description="N-acetyltransferase" evidence="1">
    <location>
        <begin position="159"/>
        <end position="293"/>
    </location>
</feature>
<dbReference type="EMBL" id="FNPV01000003">
    <property type="protein sequence ID" value="SDY61778.1"/>
    <property type="molecule type" value="Genomic_DNA"/>
</dbReference>
<dbReference type="OrthoDB" id="7163760at2"/>
<dbReference type="Proteomes" id="UP000199230">
    <property type="component" value="Unassembled WGS sequence"/>
</dbReference>
<dbReference type="InterPro" id="IPR000182">
    <property type="entry name" value="GNAT_dom"/>
</dbReference>
<keyword evidence="3" id="KW-1185">Reference proteome</keyword>
<sequence length="293" mass="33285">MALRIRRIEKKDKQGINDLIEVVNKIDNLGYSLTEAWFDYVITEAGEGILVGYDDDQLIGLATCMVNSVDIGQAIFNVVVHPEFRNKGFGSSLYNKIVEHAKEQQVKTVEAYVKKRLNDAVGFAEKRSFRVVLYSWQMELELEAIPAETMVIHEEKENHCFRKATIEDGDDYARMMHECFGDDIGADALEQLLKDPSVSVYMLEHKGKKIGSTTIQFRKNLSLGYIFDVAVVKDYRGQGWGSYLLQRCILELKQKEIKTASLLVAGENKNALNLYKKAGFKEADTNLIMQKVL</sequence>
<dbReference type="RefSeq" id="WP_093311804.1">
    <property type="nucleotide sequence ID" value="NZ_FNPV01000003.1"/>
</dbReference>
<dbReference type="STRING" id="159292.SAMN05192546_103149"/>
<protein>
    <submittedName>
        <fullName evidence="2">N-acetylglutamate synthase, GNAT family</fullName>
    </submittedName>
</protein>
<proteinExistence type="predicted"/>
<reference evidence="2 3" key="1">
    <citation type="submission" date="2016-10" db="EMBL/GenBank/DDBJ databases">
        <authorList>
            <person name="de Groot N.N."/>
        </authorList>
    </citation>
    <scope>NUCLEOTIDE SEQUENCE [LARGE SCALE GENOMIC DNA]</scope>
    <source>
        <strain evidence="2 3">APO</strain>
    </source>
</reference>
<dbReference type="InterPro" id="IPR050276">
    <property type="entry name" value="MshD_Acetyltransferase"/>
</dbReference>
<dbReference type="InterPro" id="IPR016181">
    <property type="entry name" value="Acyl_CoA_acyltransferase"/>
</dbReference>
<dbReference type="PANTHER" id="PTHR43617:SF34">
    <property type="entry name" value="PUTATIVE-RELATED"/>
    <property type="match status" value="1"/>
</dbReference>
<dbReference type="GO" id="GO:0016747">
    <property type="term" value="F:acyltransferase activity, transferring groups other than amino-acyl groups"/>
    <property type="evidence" value="ECO:0007669"/>
    <property type="project" value="InterPro"/>
</dbReference>
<feature type="domain" description="N-acetyltransferase" evidence="1">
    <location>
        <begin position="3"/>
        <end position="143"/>
    </location>
</feature>